<geneLocation type="plasmid" evidence="2 3">
    <name>p_unnamed1</name>
</geneLocation>
<keyword evidence="3" id="KW-1185">Reference proteome</keyword>
<feature type="region of interest" description="Disordered" evidence="1">
    <location>
        <begin position="112"/>
        <end position="149"/>
    </location>
</feature>
<evidence type="ECO:0000313" key="2">
    <source>
        <dbReference type="EMBL" id="UXN67828.1"/>
    </source>
</evidence>
<dbReference type="RefSeq" id="WP_262165320.1">
    <property type="nucleotide sequence ID" value="NZ_CP104964.1"/>
</dbReference>
<protein>
    <submittedName>
        <fullName evidence="2">Uncharacterized protein</fullName>
    </submittedName>
</protein>
<proteinExistence type="predicted"/>
<feature type="compositionally biased region" description="Basic and acidic residues" evidence="1">
    <location>
        <begin position="9"/>
        <end position="22"/>
    </location>
</feature>
<accession>A0ABY6CCG0</accession>
<keyword evidence="2" id="KW-0614">Plasmid</keyword>
<evidence type="ECO:0000256" key="1">
    <source>
        <dbReference type="SAM" id="MobiDB-lite"/>
    </source>
</evidence>
<dbReference type="Proteomes" id="UP001061862">
    <property type="component" value="Plasmid p_unnamed1"/>
</dbReference>
<evidence type="ECO:0000313" key="3">
    <source>
        <dbReference type="Proteomes" id="UP001061862"/>
    </source>
</evidence>
<gene>
    <name evidence="2" type="ORF">N8A98_01845</name>
</gene>
<name>A0ABY6CCG0_9HYPH</name>
<organism evidence="2 3">
    <name type="scientific">Devosia neptuniae</name>
    <dbReference type="NCBI Taxonomy" id="191302"/>
    <lineage>
        <taxon>Bacteria</taxon>
        <taxon>Pseudomonadati</taxon>
        <taxon>Pseudomonadota</taxon>
        <taxon>Alphaproteobacteria</taxon>
        <taxon>Hyphomicrobiales</taxon>
        <taxon>Devosiaceae</taxon>
        <taxon>Devosia</taxon>
    </lineage>
</organism>
<feature type="region of interest" description="Disordered" evidence="1">
    <location>
        <begin position="36"/>
        <end position="58"/>
    </location>
</feature>
<dbReference type="EMBL" id="CP104964">
    <property type="protein sequence ID" value="UXN67828.1"/>
    <property type="molecule type" value="Genomic_DNA"/>
</dbReference>
<sequence>MDLPYCPRQPREGGQEQRPDRRLLRHLEKPGKALATFAGHTGDDTMGGEGGPETDPLHPEEELLEELSDAIEFVGEQLEDNGFDLAILKTAMGFARNKALVDARRSMSMMKAARSSRYRRARFSGSTRPVSPSKACRNTERKAKPSPSL</sequence>
<reference evidence="2 3" key="1">
    <citation type="submission" date="2022-09" db="EMBL/GenBank/DDBJ databases">
        <title>Interaction between co-microsymbionts with complementary sets of symbiotic genes in legume-rhizobium systems.</title>
        <authorList>
            <person name="Safronova V."/>
            <person name="Sazanova A."/>
            <person name="Afonin A."/>
            <person name="Chirak E."/>
        </authorList>
    </citation>
    <scope>NUCLEOTIDE SEQUENCE [LARGE SCALE GENOMIC DNA]</scope>
    <source>
        <strain evidence="2 3">A18/4-1</strain>
        <plasmid evidence="2 3">p_unnamed1</plasmid>
    </source>
</reference>
<feature type="region of interest" description="Disordered" evidence="1">
    <location>
        <begin position="1"/>
        <end position="22"/>
    </location>
</feature>